<reference evidence="1 2" key="1">
    <citation type="submission" date="2017-01" db="EMBL/GenBank/DDBJ databases">
        <title>Novel large sulfur bacteria in the metagenomes of groundwater-fed chemosynthetic microbial mats in the Lake Huron basin.</title>
        <authorList>
            <person name="Sharrar A.M."/>
            <person name="Flood B.E."/>
            <person name="Bailey J.V."/>
            <person name="Jones D.S."/>
            <person name="Biddanda B."/>
            <person name="Ruberg S.A."/>
            <person name="Marcus D.N."/>
            <person name="Dick G.J."/>
        </authorList>
    </citation>
    <scope>NUCLEOTIDE SEQUENCE [LARGE SCALE GENOMIC DNA]</scope>
    <source>
        <strain evidence="1">A7</strain>
    </source>
</reference>
<dbReference type="Proteomes" id="UP000192505">
    <property type="component" value="Unassembled WGS sequence"/>
</dbReference>
<name>A0A1W9KR04_9BURK</name>
<dbReference type="PANTHER" id="PTHR35175:SF2">
    <property type="entry name" value="DUF1289 DOMAIN-CONTAINING PROTEIN"/>
    <property type="match status" value="1"/>
</dbReference>
<sequence>MIFLAATARDIRASGQKYDKGVPSPCMSVCQMDDDTALCQGCLRTLDEIRQWGNANDTQRRVIWQAIEARTVHYAP</sequence>
<dbReference type="EMBL" id="MTEI01000014">
    <property type="protein sequence ID" value="OQW86670.1"/>
    <property type="molecule type" value="Genomic_DNA"/>
</dbReference>
<dbReference type="AlphaFoldDB" id="A0A1W9KR04"/>
<evidence type="ECO:0000313" key="2">
    <source>
        <dbReference type="Proteomes" id="UP000192505"/>
    </source>
</evidence>
<protein>
    <recommendedName>
        <fullName evidence="3">DUF1289 domain-containing protein</fullName>
    </recommendedName>
</protein>
<evidence type="ECO:0008006" key="3">
    <source>
        <dbReference type="Google" id="ProtNLM"/>
    </source>
</evidence>
<comment type="caution">
    <text evidence="1">The sequence shown here is derived from an EMBL/GenBank/DDBJ whole genome shotgun (WGS) entry which is preliminary data.</text>
</comment>
<dbReference type="Pfam" id="PF06945">
    <property type="entry name" value="DUF1289"/>
    <property type="match status" value="1"/>
</dbReference>
<organism evidence="1 2">
    <name type="scientific">Rhodoferax ferrireducens</name>
    <dbReference type="NCBI Taxonomy" id="192843"/>
    <lineage>
        <taxon>Bacteria</taxon>
        <taxon>Pseudomonadati</taxon>
        <taxon>Pseudomonadota</taxon>
        <taxon>Betaproteobacteria</taxon>
        <taxon>Burkholderiales</taxon>
        <taxon>Comamonadaceae</taxon>
        <taxon>Rhodoferax</taxon>
    </lineage>
</organism>
<accession>A0A1W9KR04</accession>
<dbReference type="PANTHER" id="PTHR35175">
    <property type="entry name" value="DUF1289 DOMAIN-CONTAINING PROTEIN"/>
    <property type="match status" value="1"/>
</dbReference>
<evidence type="ECO:0000313" key="1">
    <source>
        <dbReference type="EMBL" id="OQW86670.1"/>
    </source>
</evidence>
<proteinExistence type="predicted"/>
<gene>
    <name evidence="1" type="ORF">BWK72_16435</name>
</gene>
<dbReference type="InterPro" id="IPR010710">
    <property type="entry name" value="DUF1289"/>
</dbReference>